<evidence type="ECO:0000256" key="1">
    <source>
        <dbReference type="SAM" id="MobiDB-lite"/>
    </source>
</evidence>
<sequence length="546" mass="61971">MDGNKRRGSEDFEDGTEPLGKFPKNNGSSDDSQETYSGARWIYSNVSMKRNRIVESDRSSSTKSQNILRRILSPTPGSDNRSPMNDNDSDHEGTLSKTSNQSANSAAVKPIDESFPEIVKELTGEIMNYEVKIASLYGRVKEMTTENEKIRNRYTLMCRGVVSGLSGSNEFDQSIDTEEFSSDDETCAFDGTEEYDGLETMDDGGKNEDFGVIVPSERFSKLKEELDSLEARISERLDELKGNQKPMNNTSTFHDLEKFQIDPEGIPLVKNLRTDLRRSLEELKEVRKFTDVRVSNLKSSLTSERAISAKAQRDVETSKTYVKNAADFVQRANSHIEQYKLVNQTQHNVIVSLQRQLANVQERFQNTHIQSASDQKSVSDDYRSISEKYQRILTAYTVLNSISQKQKSDLALLHHLYEEEKRKSVSLTAVVEQQRKYLNPTKIMGPITVPEALAKLSALYENRCDESAREERINLARLATVHEMYRKLLNQKDREHQGVIENLVRELNELKGINTGPRKSDPSGQPRDNFDGDVDRAMGNPGQHYP</sequence>
<feature type="region of interest" description="Disordered" evidence="1">
    <location>
        <begin position="53"/>
        <end position="109"/>
    </location>
</feature>
<protein>
    <submittedName>
        <fullName evidence="2">Uncharacterized protein</fullName>
    </submittedName>
</protein>
<evidence type="ECO:0000313" key="3">
    <source>
        <dbReference type="Proteomes" id="UP000187013"/>
    </source>
</evidence>
<dbReference type="EMBL" id="BDGX01000032">
    <property type="protein sequence ID" value="GAV51861.1"/>
    <property type="molecule type" value="Genomic_DNA"/>
</dbReference>
<evidence type="ECO:0000313" key="2">
    <source>
        <dbReference type="EMBL" id="GAV51861.1"/>
    </source>
</evidence>
<organism evidence="2 3">
    <name type="scientific">Zygosaccharomyces rouxii</name>
    <dbReference type="NCBI Taxonomy" id="4956"/>
    <lineage>
        <taxon>Eukaryota</taxon>
        <taxon>Fungi</taxon>
        <taxon>Dikarya</taxon>
        <taxon>Ascomycota</taxon>
        <taxon>Saccharomycotina</taxon>
        <taxon>Saccharomycetes</taxon>
        <taxon>Saccharomycetales</taxon>
        <taxon>Saccharomycetaceae</taxon>
        <taxon>Zygosaccharomyces</taxon>
    </lineage>
</organism>
<dbReference type="OrthoDB" id="4070718at2759"/>
<dbReference type="Proteomes" id="UP000187013">
    <property type="component" value="Unassembled WGS sequence"/>
</dbReference>
<feature type="compositionally biased region" description="Basic and acidic residues" evidence="1">
    <location>
        <begin position="1"/>
        <end position="10"/>
    </location>
</feature>
<accession>A0A1Q3A871</accession>
<feature type="region of interest" description="Disordered" evidence="1">
    <location>
        <begin position="1"/>
        <end position="38"/>
    </location>
</feature>
<feature type="compositionally biased region" description="Polar residues" evidence="1">
    <location>
        <begin position="95"/>
        <end position="105"/>
    </location>
</feature>
<proteinExistence type="predicted"/>
<feature type="region of interest" description="Disordered" evidence="1">
    <location>
        <begin position="511"/>
        <end position="546"/>
    </location>
</feature>
<feature type="compositionally biased region" description="Polar residues" evidence="1">
    <location>
        <begin position="25"/>
        <end position="36"/>
    </location>
</feature>
<feature type="compositionally biased region" description="Polar residues" evidence="1">
    <location>
        <begin position="75"/>
        <end position="86"/>
    </location>
</feature>
<name>A0A1Q3A871_ZYGRO</name>
<reference evidence="2 3" key="1">
    <citation type="submission" date="2016-08" db="EMBL/GenBank/DDBJ databases">
        <title>Draft genome sequence of allopolyploid Zygosaccharomyces rouxii.</title>
        <authorList>
            <person name="Watanabe J."/>
            <person name="Uehara K."/>
            <person name="Mogi Y."/>
            <person name="Tsukioka Y."/>
        </authorList>
    </citation>
    <scope>NUCLEOTIDE SEQUENCE [LARGE SCALE GENOMIC DNA]</scope>
    <source>
        <strain evidence="2 3">NBRC 110957</strain>
    </source>
</reference>
<comment type="caution">
    <text evidence="2">The sequence shown here is derived from an EMBL/GenBank/DDBJ whole genome shotgun (WGS) entry which is preliminary data.</text>
</comment>
<dbReference type="AlphaFoldDB" id="A0A1Q3A871"/>
<gene>
    <name evidence="2" type="ORF">ZYGR_0AF03320</name>
</gene>